<evidence type="ECO:0000313" key="2">
    <source>
        <dbReference type="EMBL" id="KAF4147594.1"/>
    </source>
</evidence>
<feature type="compositionally biased region" description="Low complexity" evidence="1">
    <location>
        <begin position="76"/>
        <end position="90"/>
    </location>
</feature>
<dbReference type="EMBL" id="JAACNO010000445">
    <property type="protein sequence ID" value="KAF4147594.1"/>
    <property type="molecule type" value="Genomic_DNA"/>
</dbReference>
<feature type="compositionally biased region" description="Low complexity" evidence="1">
    <location>
        <begin position="33"/>
        <end position="47"/>
    </location>
</feature>
<protein>
    <submittedName>
        <fullName evidence="2">Uncharacterized protein</fullName>
    </submittedName>
</protein>
<reference evidence="2" key="1">
    <citation type="submission" date="2020-03" db="EMBL/GenBank/DDBJ databases">
        <title>Hybrid Assembly of Korean Phytophthora infestans isolates.</title>
        <authorList>
            <person name="Prokchorchik M."/>
            <person name="Lee Y."/>
            <person name="Seo J."/>
            <person name="Cho J.-H."/>
            <person name="Park Y.-E."/>
            <person name="Jang D.-C."/>
            <person name="Im J.-S."/>
            <person name="Choi J.-G."/>
            <person name="Park H.-J."/>
            <person name="Lee G.-B."/>
            <person name="Lee Y.-G."/>
            <person name="Hong S.-Y."/>
            <person name="Cho K."/>
            <person name="Sohn K.H."/>
        </authorList>
    </citation>
    <scope>NUCLEOTIDE SEQUENCE</scope>
    <source>
        <strain evidence="2">KR_2_A2</strain>
    </source>
</reference>
<dbReference type="Proteomes" id="UP000704712">
    <property type="component" value="Unassembled WGS sequence"/>
</dbReference>
<dbReference type="AlphaFoldDB" id="A0A8S9V886"/>
<feature type="compositionally biased region" description="Low complexity" evidence="1">
    <location>
        <begin position="116"/>
        <end position="126"/>
    </location>
</feature>
<organism evidence="2 3">
    <name type="scientific">Phytophthora infestans</name>
    <name type="common">Potato late blight agent</name>
    <name type="synonym">Botrytis infestans</name>
    <dbReference type="NCBI Taxonomy" id="4787"/>
    <lineage>
        <taxon>Eukaryota</taxon>
        <taxon>Sar</taxon>
        <taxon>Stramenopiles</taxon>
        <taxon>Oomycota</taxon>
        <taxon>Peronosporomycetes</taxon>
        <taxon>Peronosporales</taxon>
        <taxon>Peronosporaceae</taxon>
        <taxon>Phytophthora</taxon>
    </lineage>
</organism>
<proteinExistence type="predicted"/>
<evidence type="ECO:0000313" key="3">
    <source>
        <dbReference type="Proteomes" id="UP000704712"/>
    </source>
</evidence>
<name>A0A8S9V886_PHYIN</name>
<accession>A0A8S9V886</accession>
<gene>
    <name evidence="2" type="ORF">GN958_ATG03215</name>
</gene>
<sequence>MFGDKSSVIKAQTSLLVTPKQDKQQFSQPHAGTSTRSPPRRNSSQRSMFKSSLLAGQESASGSDVLGITPEIIEVSSGEDGPSSPAAPSPDEYEEKLAEVIVDTSSPATSPPPVAPTHASSSSEASSVPALGLRLLQHVLTMAAKRRRKFKRGPALGKPSCRRSRQVSTLARLFRRPPSQADQRCPTCRAFIGKDLCVVDAGCRPPDSLAVCSTVLDADHQCSYSSPNRRQRCRSMQCRRTHRVLKFQWPRHSIHAYVHQLPDQACPINSTTRAVDAVISRRAPFDLRYFYIWRSLPIRSGTLVLAIARWELHHWVSQCAVRNMVRVMLRSSSLNSEVAKEILAA</sequence>
<comment type="caution">
    <text evidence="2">The sequence shown here is derived from an EMBL/GenBank/DDBJ whole genome shotgun (WGS) entry which is preliminary data.</text>
</comment>
<feature type="region of interest" description="Disordered" evidence="1">
    <location>
        <begin position="13"/>
        <end position="126"/>
    </location>
</feature>
<evidence type="ECO:0000256" key="1">
    <source>
        <dbReference type="SAM" id="MobiDB-lite"/>
    </source>
</evidence>